<dbReference type="AlphaFoldDB" id="A0A645JNA5"/>
<organism evidence="2">
    <name type="scientific">bioreactor metagenome</name>
    <dbReference type="NCBI Taxonomy" id="1076179"/>
    <lineage>
        <taxon>unclassified sequences</taxon>
        <taxon>metagenomes</taxon>
        <taxon>ecological metagenomes</taxon>
    </lineage>
</organism>
<reference evidence="2" key="1">
    <citation type="submission" date="2019-08" db="EMBL/GenBank/DDBJ databases">
        <authorList>
            <person name="Kucharzyk K."/>
            <person name="Murdoch R.W."/>
            <person name="Higgins S."/>
            <person name="Loffler F."/>
        </authorList>
    </citation>
    <scope>NUCLEOTIDE SEQUENCE</scope>
</reference>
<gene>
    <name evidence="2" type="ORF">SDC9_212594</name>
</gene>
<sequence>MGRTGTLRLVRRAGQGVAEGASDGRGFQADRGPCIGRLHPQRGAAGRRDATGPAHHHVDGPAQQRRMRGIAGTVRGTHLRRRVSGSDADLDAAAIALAGQS</sequence>
<protein>
    <submittedName>
        <fullName evidence="2">Uncharacterized protein</fullName>
    </submittedName>
</protein>
<name>A0A645JNA5_9ZZZZ</name>
<proteinExistence type="predicted"/>
<evidence type="ECO:0000313" key="2">
    <source>
        <dbReference type="EMBL" id="MPN64817.1"/>
    </source>
</evidence>
<dbReference type="EMBL" id="VSSQ01146247">
    <property type="protein sequence ID" value="MPN64817.1"/>
    <property type="molecule type" value="Genomic_DNA"/>
</dbReference>
<evidence type="ECO:0000256" key="1">
    <source>
        <dbReference type="SAM" id="MobiDB-lite"/>
    </source>
</evidence>
<comment type="caution">
    <text evidence="2">The sequence shown here is derived from an EMBL/GenBank/DDBJ whole genome shotgun (WGS) entry which is preliminary data.</text>
</comment>
<feature type="region of interest" description="Disordered" evidence="1">
    <location>
        <begin position="15"/>
        <end position="65"/>
    </location>
</feature>
<accession>A0A645JNA5</accession>